<dbReference type="FunFam" id="1.50.40.10:FF:000070">
    <property type="entry name" value="Mitochondrial phosphate carrier protein 1, mitochondrial"/>
    <property type="match status" value="1"/>
</dbReference>
<dbReference type="InterPro" id="IPR018108">
    <property type="entry name" value="MCP_transmembrane"/>
</dbReference>
<keyword evidence="7" id="KW-1133">Transmembrane helix</keyword>
<comment type="caution">
    <text evidence="12">The sequence shown here is derived from an EMBL/GenBank/DDBJ whole genome shotgun (WGS) entry which is preliminary data.</text>
</comment>
<evidence type="ECO:0000256" key="2">
    <source>
        <dbReference type="ARBA" id="ARBA00006375"/>
    </source>
</evidence>
<evidence type="ECO:0000256" key="1">
    <source>
        <dbReference type="ARBA" id="ARBA00004448"/>
    </source>
</evidence>
<sequence length="379" mass="41318">MKNSSQRRVEEFTAGYYGLCAGGGMLSAGTTHLAITPLDVLKVNMQVNPMKYNGILSGFSTLCREEGASALWRGWSGKFFGYGVQGGCRFGLYEYFKTLYGDLLVDQRKGVIFFLSSASAQVFADVALCPFEAVKVRVQAQSSFAKGLADGFPKLYATEGLYGFYKGLLPLWGLSMIMFTTFEHSVELMYHKIIQKRREDCSKAQQLAVTCSAGYAAGAIGTVISNPADNIVSSLYNKKAATVMQAVKNIGFANLFTRSLPIRIAIVGPAVTLQWFLYDSIKVFSGLPTSGGLRRHLKDNELLSYEAVTLVAARGHGDDDDGGVSREEEEKWGSLRGGAGKSILHPNNPIVVVVIDRLPQPTYADTHAITASISRYTYL</sequence>
<dbReference type="PANTHER" id="PTHR45671:SF4">
    <property type="entry name" value="MITOCHONDRIAL PHOSPHATE CARRIER PROTEIN 1, MITOCHONDRIAL"/>
    <property type="match status" value="1"/>
</dbReference>
<evidence type="ECO:0000313" key="12">
    <source>
        <dbReference type="EMBL" id="KAL3813952.1"/>
    </source>
</evidence>
<dbReference type="EMBL" id="JBJXBP010000008">
    <property type="protein sequence ID" value="KAL3813952.1"/>
    <property type="molecule type" value="Genomic_DNA"/>
</dbReference>
<organism evidence="12 13">
    <name type="scientific">Penstemon smallii</name>
    <dbReference type="NCBI Taxonomy" id="265156"/>
    <lineage>
        <taxon>Eukaryota</taxon>
        <taxon>Viridiplantae</taxon>
        <taxon>Streptophyta</taxon>
        <taxon>Embryophyta</taxon>
        <taxon>Tracheophyta</taxon>
        <taxon>Spermatophyta</taxon>
        <taxon>Magnoliopsida</taxon>
        <taxon>eudicotyledons</taxon>
        <taxon>Gunneridae</taxon>
        <taxon>Pentapetalae</taxon>
        <taxon>asterids</taxon>
        <taxon>lamiids</taxon>
        <taxon>Lamiales</taxon>
        <taxon>Plantaginaceae</taxon>
        <taxon>Cheloneae</taxon>
        <taxon>Penstemon</taxon>
    </lineage>
</organism>
<keyword evidence="5" id="KW-0677">Repeat</keyword>
<dbReference type="Pfam" id="PF00153">
    <property type="entry name" value="Mito_carr"/>
    <property type="match status" value="2"/>
</dbReference>
<dbReference type="Proteomes" id="UP001634393">
    <property type="component" value="Unassembled WGS sequence"/>
</dbReference>
<comment type="subcellular location">
    <subcellularLocation>
        <location evidence="1">Mitochondrion inner membrane</location>
        <topology evidence="1">Multi-pass membrane protein</topology>
    </subcellularLocation>
</comment>
<evidence type="ECO:0000256" key="4">
    <source>
        <dbReference type="ARBA" id="ARBA00022692"/>
    </source>
</evidence>
<keyword evidence="9 10" id="KW-0472">Membrane</keyword>
<dbReference type="AlphaFoldDB" id="A0ABD3RP57"/>
<feature type="repeat" description="Solcar" evidence="10">
    <location>
        <begin position="108"/>
        <end position="192"/>
    </location>
</feature>
<feature type="repeat" description="Solcar" evidence="10">
    <location>
        <begin position="15"/>
        <end position="99"/>
    </location>
</feature>
<name>A0ABD3RP57_9LAMI</name>
<evidence type="ECO:0000256" key="3">
    <source>
        <dbReference type="ARBA" id="ARBA00022448"/>
    </source>
</evidence>
<proteinExistence type="inferred from homology"/>
<keyword evidence="13" id="KW-1185">Reference proteome</keyword>
<evidence type="ECO:0000256" key="10">
    <source>
        <dbReference type="PROSITE-ProRule" id="PRU00282"/>
    </source>
</evidence>
<comment type="similarity">
    <text evidence="2 11">Belongs to the mitochondrial carrier (TC 2.A.29) family.</text>
</comment>
<reference evidence="12 13" key="1">
    <citation type="submission" date="2024-12" db="EMBL/GenBank/DDBJ databases">
        <title>The unique morphological basis and parallel evolutionary history of personate flowers in Penstemon.</title>
        <authorList>
            <person name="Depatie T.H."/>
            <person name="Wessinger C.A."/>
        </authorList>
    </citation>
    <scope>NUCLEOTIDE SEQUENCE [LARGE SCALE GENOMIC DNA]</scope>
    <source>
        <strain evidence="12">WTNN_2</strain>
        <tissue evidence="12">Leaf</tissue>
    </source>
</reference>
<keyword evidence="6" id="KW-0999">Mitochondrion inner membrane</keyword>
<dbReference type="GO" id="GO:0005743">
    <property type="term" value="C:mitochondrial inner membrane"/>
    <property type="evidence" value="ECO:0007669"/>
    <property type="project" value="UniProtKB-SubCell"/>
</dbReference>
<evidence type="ECO:0000256" key="8">
    <source>
        <dbReference type="ARBA" id="ARBA00023128"/>
    </source>
</evidence>
<dbReference type="SUPFAM" id="SSF103506">
    <property type="entry name" value="Mitochondrial carrier"/>
    <property type="match status" value="1"/>
</dbReference>
<keyword evidence="3 11" id="KW-0813">Transport</keyword>
<dbReference type="PROSITE" id="PS50920">
    <property type="entry name" value="SOLCAR"/>
    <property type="match status" value="3"/>
</dbReference>
<evidence type="ECO:0000256" key="9">
    <source>
        <dbReference type="ARBA" id="ARBA00023136"/>
    </source>
</evidence>
<keyword evidence="8" id="KW-0496">Mitochondrion</keyword>
<evidence type="ECO:0000313" key="13">
    <source>
        <dbReference type="Proteomes" id="UP001634393"/>
    </source>
</evidence>
<dbReference type="PANTHER" id="PTHR45671">
    <property type="entry name" value="SOLUTE CARRIER FAMILY 25 (MITOCHONDRIAL CARRIER PHOSPHATE CARRIER), MEMBER 3, LIKE-RELATED-RELATED"/>
    <property type="match status" value="1"/>
</dbReference>
<evidence type="ECO:0000256" key="5">
    <source>
        <dbReference type="ARBA" id="ARBA00022737"/>
    </source>
</evidence>
<evidence type="ECO:0000256" key="7">
    <source>
        <dbReference type="ARBA" id="ARBA00022989"/>
    </source>
</evidence>
<keyword evidence="4 10" id="KW-0812">Transmembrane</keyword>
<evidence type="ECO:0000256" key="6">
    <source>
        <dbReference type="ARBA" id="ARBA00022792"/>
    </source>
</evidence>
<dbReference type="InterPro" id="IPR044677">
    <property type="entry name" value="SLC25A3/Pic2/Mir1-like"/>
</dbReference>
<feature type="repeat" description="Solcar" evidence="10">
    <location>
        <begin position="205"/>
        <end position="284"/>
    </location>
</feature>
<accession>A0ABD3RP57</accession>
<evidence type="ECO:0000256" key="11">
    <source>
        <dbReference type="RuleBase" id="RU000488"/>
    </source>
</evidence>
<protein>
    <submittedName>
        <fullName evidence="12">Uncharacterized protein</fullName>
    </submittedName>
</protein>
<dbReference type="InterPro" id="IPR023395">
    <property type="entry name" value="MCP_dom_sf"/>
</dbReference>
<dbReference type="Gene3D" id="1.50.40.10">
    <property type="entry name" value="Mitochondrial carrier domain"/>
    <property type="match status" value="1"/>
</dbReference>
<gene>
    <name evidence="12" type="ORF">ACJIZ3_015220</name>
</gene>